<dbReference type="HOGENOM" id="CLU_2393737_0_0_9"/>
<dbReference type="EMBL" id="CP001878">
    <property type="protein sequence ID" value="ADC48949.1"/>
    <property type="molecule type" value="Genomic_DNA"/>
</dbReference>
<proteinExistence type="predicted"/>
<dbReference type="Proteomes" id="UP000001544">
    <property type="component" value="Chromosome"/>
</dbReference>
<dbReference type="AlphaFoldDB" id="D3FXW2"/>
<dbReference type="eggNOG" id="ENOG5030DBD">
    <property type="taxonomic scope" value="Bacteria"/>
</dbReference>
<reference evidence="1 2" key="1">
    <citation type="journal article" date="2011" name="Environ. Microbiol.">
        <title>Genome of alkaliphilic Bacillus pseudofirmus OF4 reveals adaptations that support the ability to grow in an external pH range from 7.5 to 11.4.</title>
        <authorList>
            <person name="Janto B."/>
            <person name="Ahmed A."/>
            <person name="Ito M."/>
            <person name="Liu J."/>
            <person name="Hicks D.B."/>
            <person name="Pagni S."/>
            <person name="Fackelmayer O.J."/>
            <person name="Smith T.A."/>
            <person name="Earl J."/>
            <person name="Elbourne L.D."/>
            <person name="Hassan K."/>
            <person name="Paulsen I.T."/>
            <person name="Kolsto A.B."/>
            <person name="Tourasse N.J."/>
            <person name="Ehrlich G.D."/>
            <person name="Boissy R."/>
            <person name="Ivey D.M."/>
            <person name="Li G."/>
            <person name="Xue Y."/>
            <person name="Ma Y."/>
            <person name="Hu F.Z."/>
            <person name="Krulwich T.A."/>
        </authorList>
    </citation>
    <scope>NUCLEOTIDE SEQUENCE [LARGE SCALE GENOMIC DNA]</scope>
    <source>
        <strain evidence="2">ATCC BAA-2126 / JCM 17055 / OF4</strain>
    </source>
</reference>
<keyword evidence="2" id="KW-1185">Reference proteome</keyword>
<name>D3FXW2_ALKPO</name>
<dbReference type="RefSeq" id="WP_012960223.1">
    <property type="nucleotide sequence ID" value="NC_013791.2"/>
</dbReference>
<gene>
    <name evidence="1" type="ordered locus">BpOF4_04425</name>
</gene>
<accession>D3FXW2</accession>
<protein>
    <submittedName>
        <fullName evidence="1">Uncharacterized protein</fullName>
    </submittedName>
</protein>
<dbReference type="STRING" id="398511.BpOF4_04425"/>
<organism evidence="1 2">
    <name type="scientific">Alkalihalophilus pseudofirmus (strain ATCC BAA-2126 / JCM 17055 / OF4)</name>
    <name type="common">Bacillus pseudofirmus</name>
    <dbReference type="NCBI Taxonomy" id="398511"/>
    <lineage>
        <taxon>Bacteria</taxon>
        <taxon>Bacillati</taxon>
        <taxon>Bacillota</taxon>
        <taxon>Bacilli</taxon>
        <taxon>Bacillales</taxon>
        <taxon>Bacillaceae</taxon>
        <taxon>Alkalihalophilus</taxon>
    </lineage>
</organism>
<dbReference type="KEGG" id="bpf:BpOF4_04425"/>
<evidence type="ECO:0000313" key="1">
    <source>
        <dbReference type="EMBL" id="ADC48949.1"/>
    </source>
</evidence>
<evidence type="ECO:0000313" key="2">
    <source>
        <dbReference type="Proteomes" id="UP000001544"/>
    </source>
</evidence>
<sequence>MTIHRSLRIEGSGTAKLAQVIERLGYNTDTKLERATVLEPMPNMRIRMNSDEIELDRAFLTVTRSAANLKVGEQALVAWDEREQFCVVLDEII</sequence>